<evidence type="ECO:0000256" key="4">
    <source>
        <dbReference type="ARBA" id="ARBA00022605"/>
    </source>
</evidence>
<evidence type="ECO:0000256" key="2">
    <source>
        <dbReference type="ARBA" id="ARBA00005135"/>
    </source>
</evidence>
<comment type="cofactor">
    <cofactor evidence="1">
        <name>Mg(2+)</name>
        <dbReference type="ChEBI" id="CHEBI:18420"/>
    </cofactor>
</comment>
<accession>A0A0G1KKD5</accession>
<dbReference type="Gene3D" id="1.10.150.210">
    <property type="entry name" value="Phosphoserine phosphatase, domain 2"/>
    <property type="match status" value="1"/>
</dbReference>
<dbReference type="Gene3D" id="3.40.50.1000">
    <property type="entry name" value="HAD superfamily/HAD-like"/>
    <property type="match status" value="1"/>
</dbReference>
<dbReference type="GO" id="GO:0006564">
    <property type="term" value="P:L-serine biosynthetic process"/>
    <property type="evidence" value="ECO:0007669"/>
    <property type="project" value="UniProtKB-KW"/>
</dbReference>
<dbReference type="GO" id="GO:0036424">
    <property type="term" value="F:L-phosphoserine phosphatase activity"/>
    <property type="evidence" value="ECO:0007669"/>
    <property type="project" value="TreeGrafter"/>
</dbReference>
<keyword evidence="5" id="KW-0479">Metal-binding</keyword>
<comment type="pathway">
    <text evidence="2">Amino-acid biosynthesis; L-serine biosynthesis; L-serine from 3-phospho-D-glycerate: step 3/3.</text>
</comment>
<gene>
    <name evidence="11" type="ORF">UW82_C0029G0002</name>
</gene>
<dbReference type="EC" id="3.1.3.3" evidence="3"/>
<evidence type="ECO:0000256" key="8">
    <source>
        <dbReference type="ARBA" id="ARBA00023299"/>
    </source>
</evidence>
<evidence type="ECO:0000256" key="1">
    <source>
        <dbReference type="ARBA" id="ARBA00001946"/>
    </source>
</evidence>
<protein>
    <recommendedName>
        <fullName evidence="3">phosphoserine phosphatase</fullName>
        <ecNumber evidence="3">3.1.3.3</ecNumber>
    </recommendedName>
</protein>
<organism evidence="11 12">
    <name type="scientific">candidate division WWE3 bacterium GW2011_GWC2_44_9</name>
    <dbReference type="NCBI Taxonomy" id="1619125"/>
    <lineage>
        <taxon>Bacteria</taxon>
        <taxon>Katanobacteria</taxon>
    </lineage>
</organism>
<dbReference type="PANTHER" id="PTHR43344">
    <property type="entry name" value="PHOSPHOSERINE PHOSPHATASE"/>
    <property type="match status" value="1"/>
</dbReference>
<dbReference type="InterPro" id="IPR036412">
    <property type="entry name" value="HAD-like_sf"/>
</dbReference>
<dbReference type="SUPFAM" id="SSF56784">
    <property type="entry name" value="HAD-like"/>
    <property type="match status" value="1"/>
</dbReference>
<evidence type="ECO:0000256" key="7">
    <source>
        <dbReference type="ARBA" id="ARBA00022842"/>
    </source>
</evidence>
<keyword evidence="4" id="KW-0028">Amino-acid biosynthesis</keyword>
<evidence type="ECO:0000256" key="10">
    <source>
        <dbReference type="ARBA" id="ARBA00048523"/>
    </source>
</evidence>
<dbReference type="AlphaFoldDB" id="A0A0G1KKD5"/>
<keyword evidence="8" id="KW-0718">Serine biosynthesis</keyword>
<sequence length="220" mass="25688">MDKQYFIIDFDSTFIKTEGLDELAKICLENDLKKEQKVKKIEEITRLGMEGKINFEESLQKRIKLLTINKKHLVRLTKILKNKITKSILSNKNFFKKYFKEIYIVSGGFKEFIEPVVTDFGIIKNHIFANTFLFNKNDKVIGYDTNNRLSKKNGKVDVVKKLNLKGEVHIIGDGYTDYQLKENGLARFTAFCENVKRQTVIEKADRVVTNFDEFLDRISL</sequence>
<evidence type="ECO:0000256" key="5">
    <source>
        <dbReference type="ARBA" id="ARBA00022723"/>
    </source>
</evidence>
<name>A0A0G1KKD5_UNCKA</name>
<evidence type="ECO:0000313" key="12">
    <source>
        <dbReference type="Proteomes" id="UP000034504"/>
    </source>
</evidence>
<comment type="caution">
    <text evidence="11">The sequence shown here is derived from an EMBL/GenBank/DDBJ whole genome shotgun (WGS) entry which is preliminary data.</text>
</comment>
<keyword evidence="7" id="KW-0460">Magnesium</keyword>
<evidence type="ECO:0000256" key="3">
    <source>
        <dbReference type="ARBA" id="ARBA00012640"/>
    </source>
</evidence>
<dbReference type="InterPro" id="IPR050582">
    <property type="entry name" value="HAD-like_SerB"/>
</dbReference>
<evidence type="ECO:0000256" key="9">
    <source>
        <dbReference type="ARBA" id="ARBA00048138"/>
    </source>
</evidence>
<dbReference type="InterPro" id="IPR023214">
    <property type="entry name" value="HAD_sf"/>
</dbReference>
<dbReference type="GO" id="GO:0005737">
    <property type="term" value="C:cytoplasm"/>
    <property type="evidence" value="ECO:0007669"/>
    <property type="project" value="TreeGrafter"/>
</dbReference>
<keyword evidence="6 11" id="KW-0378">Hydrolase</keyword>
<dbReference type="Proteomes" id="UP000034504">
    <property type="component" value="Unassembled WGS sequence"/>
</dbReference>
<comment type="catalytic activity">
    <reaction evidence="10">
        <text>O-phospho-D-serine + H2O = D-serine + phosphate</text>
        <dbReference type="Rhea" id="RHEA:24873"/>
        <dbReference type="ChEBI" id="CHEBI:15377"/>
        <dbReference type="ChEBI" id="CHEBI:35247"/>
        <dbReference type="ChEBI" id="CHEBI:43474"/>
        <dbReference type="ChEBI" id="CHEBI:58680"/>
        <dbReference type="EC" id="3.1.3.3"/>
    </reaction>
</comment>
<dbReference type="EMBL" id="LCJU01000029">
    <property type="protein sequence ID" value="KKT83965.1"/>
    <property type="molecule type" value="Genomic_DNA"/>
</dbReference>
<dbReference type="GO" id="GO:0000287">
    <property type="term" value="F:magnesium ion binding"/>
    <property type="evidence" value="ECO:0007669"/>
    <property type="project" value="TreeGrafter"/>
</dbReference>
<reference evidence="11 12" key="1">
    <citation type="journal article" date="2015" name="Nature">
        <title>rRNA introns, odd ribosomes, and small enigmatic genomes across a large radiation of phyla.</title>
        <authorList>
            <person name="Brown C.T."/>
            <person name="Hug L.A."/>
            <person name="Thomas B.C."/>
            <person name="Sharon I."/>
            <person name="Castelle C.J."/>
            <person name="Singh A."/>
            <person name="Wilkins M.J."/>
            <person name="Williams K.H."/>
            <person name="Banfield J.F."/>
        </authorList>
    </citation>
    <scope>NUCLEOTIDE SEQUENCE [LARGE SCALE GENOMIC DNA]</scope>
</reference>
<dbReference type="Pfam" id="PF12710">
    <property type="entry name" value="HAD"/>
    <property type="match status" value="1"/>
</dbReference>
<evidence type="ECO:0000313" key="11">
    <source>
        <dbReference type="EMBL" id="KKT83965.1"/>
    </source>
</evidence>
<comment type="catalytic activity">
    <reaction evidence="9">
        <text>O-phospho-L-serine + H2O = L-serine + phosphate</text>
        <dbReference type="Rhea" id="RHEA:21208"/>
        <dbReference type="ChEBI" id="CHEBI:15377"/>
        <dbReference type="ChEBI" id="CHEBI:33384"/>
        <dbReference type="ChEBI" id="CHEBI:43474"/>
        <dbReference type="ChEBI" id="CHEBI:57524"/>
        <dbReference type="EC" id="3.1.3.3"/>
    </reaction>
</comment>
<evidence type="ECO:0000256" key="6">
    <source>
        <dbReference type="ARBA" id="ARBA00022801"/>
    </source>
</evidence>
<dbReference type="PANTHER" id="PTHR43344:SF2">
    <property type="entry name" value="PHOSPHOSERINE PHOSPHATASE"/>
    <property type="match status" value="1"/>
</dbReference>
<proteinExistence type="predicted"/>
<dbReference type="NCBIfam" id="TIGR01488">
    <property type="entry name" value="HAD-SF-IB"/>
    <property type="match status" value="1"/>
</dbReference>